<protein>
    <submittedName>
        <fullName evidence="2">Uncharacterized protein</fullName>
    </submittedName>
</protein>
<organism evidence="1 2">
    <name type="scientific">Panagrolaimus sp. JU765</name>
    <dbReference type="NCBI Taxonomy" id="591449"/>
    <lineage>
        <taxon>Eukaryota</taxon>
        <taxon>Metazoa</taxon>
        <taxon>Ecdysozoa</taxon>
        <taxon>Nematoda</taxon>
        <taxon>Chromadorea</taxon>
        <taxon>Rhabditida</taxon>
        <taxon>Tylenchina</taxon>
        <taxon>Panagrolaimomorpha</taxon>
        <taxon>Panagrolaimoidea</taxon>
        <taxon>Panagrolaimidae</taxon>
        <taxon>Panagrolaimus</taxon>
    </lineage>
</organism>
<evidence type="ECO:0000313" key="1">
    <source>
        <dbReference type="Proteomes" id="UP000887576"/>
    </source>
</evidence>
<dbReference type="Proteomes" id="UP000887576">
    <property type="component" value="Unplaced"/>
</dbReference>
<sequence>MDFVEDNYDLEFADLPPLMNWLREDSQLGVFPADLNETFKRSMETFPLWRANSITLAPIRRLCFHYFADSTDFGGDIGEVAVGIRKEDGDKDHIELQIMAKQIFAIENVAKGNGTDPGMVRKSRTTASVDDSAPQTPSTPAPSVKQLAYVFKLTKAGSDPLSLSLEDVVTSLLNQQVLIQLISGILLGEQSTNLSSGVSATKKQETDSGFVGKAPDKAIGILLHCLDASAAVTIHFDERPALKMLIQRLCNLEQSANLYKFMIAAQSVKLMTVYQLAKKDTAHLKSLETSLGHLLEKLKKYDDEAALNKLAAFARDRLEQKIQISLIENNDKNPEFKSFSVVSASKCLEDYKKQKRMDSLPSKTSRPNPFVSKLDATGKQPSISPEKLQLSQLNDLDVRILAYSEIIAQTIERHTSDDKASFDALLPSICPCAVEFLRIATNFRARNCIADFLTRLAKQSGV</sequence>
<proteinExistence type="predicted"/>
<accession>A0AC34QP52</accession>
<reference evidence="2" key="1">
    <citation type="submission" date="2022-11" db="UniProtKB">
        <authorList>
            <consortium name="WormBaseParasite"/>
        </authorList>
    </citation>
    <scope>IDENTIFICATION</scope>
</reference>
<dbReference type="WBParaSite" id="JU765_v2.g18099.t1">
    <property type="protein sequence ID" value="JU765_v2.g18099.t1"/>
    <property type="gene ID" value="JU765_v2.g18099"/>
</dbReference>
<name>A0AC34QP52_9BILA</name>
<evidence type="ECO:0000313" key="2">
    <source>
        <dbReference type="WBParaSite" id="JU765_v2.g18099.t1"/>
    </source>
</evidence>